<comment type="caution">
    <text evidence="1">The sequence shown here is derived from an EMBL/GenBank/DDBJ whole genome shotgun (WGS) entry which is preliminary data.</text>
</comment>
<keyword evidence="2" id="KW-1185">Reference proteome</keyword>
<evidence type="ECO:0000313" key="1">
    <source>
        <dbReference type="EMBL" id="CAD6447690.1"/>
    </source>
</evidence>
<accession>A0A8H2ZVD0</accession>
<organism evidence="1 2">
    <name type="scientific">Sclerotinia trifoliorum</name>
    <dbReference type="NCBI Taxonomy" id="28548"/>
    <lineage>
        <taxon>Eukaryota</taxon>
        <taxon>Fungi</taxon>
        <taxon>Dikarya</taxon>
        <taxon>Ascomycota</taxon>
        <taxon>Pezizomycotina</taxon>
        <taxon>Leotiomycetes</taxon>
        <taxon>Helotiales</taxon>
        <taxon>Sclerotiniaceae</taxon>
        <taxon>Sclerotinia</taxon>
    </lineage>
</organism>
<dbReference type="Proteomes" id="UP000624404">
    <property type="component" value="Unassembled WGS sequence"/>
</dbReference>
<sequence>METIFYYGGDEIQALMFVDQSCSLHCGCIGGVGHNRSIFIPIDQILTAAAVVRDFIPGKQWTRSLSTVLRYFYHTRGFLKRSLPLN</sequence>
<dbReference type="AlphaFoldDB" id="A0A8H2ZVD0"/>
<evidence type="ECO:0000313" key="2">
    <source>
        <dbReference type="Proteomes" id="UP000624404"/>
    </source>
</evidence>
<reference evidence="1" key="1">
    <citation type="submission" date="2020-10" db="EMBL/GenBank/DDBJ databases">
        <authorList>
            <person name="Kusch S."/>
        </authorList>
    </citation>
    <scope>NUCLEOTIDE SEQUENCE</scope>
    <source>
        <strain evidence="1">SwB9</strain>
    </source>
</reference>
<gene>
    <name evidence="1" type="ORF">SCLTRI_LOCUS7482</name>
</gene>
<proteinExistence type="predicted"/>
<dbReference type="EMBL" id="CAJHIA010000030">
    <property type="protein sequence ID" value="CAD6447690.1"/>
    <property type="molecule type" value="Genomic_DNA"/>
</dbReference>
<protein>
    <submittedName>
        <fullName evidence="1">480bb34c-3f51-49d5-a7c8-b8e3ef20ba47</fullName>
    </submittedName>
</protein>
<name>A0A8H2ZVD0_9HELO</name>